<protein>
    <recommendedName>
        <fullName evidence="3">1,5-rhamnosyltransferase</fullName>
    </recommendedName>
</protein>
<name>A0A9X7R512_PSEDE</name>
<proteinExistence type="predicted"/>
<dbReference type="Proteomes" id="UP000326659">
    <property type="component" value="Chromosome"/>
</dbReference>
<dbReference type="KEGG" id="pden:F1C79_15740"/>
<evidence type="ECO:0008006" key="3">
    <source>
        <dbReference type="Google" id="ProtNLM"/>
    </source>
</evidence>
<dbReference type="OrthoDB" id="3251881at2"/>
<reference evidence="1 2" key="1">
    <citation type="submission" date="2019-09" db="EMBL/GenBank/DDBJ databases">
        <title>Prosopis cineraria nodule microbiome.</title>
        <authorList>
            <person name="Chaluvadi S.R."/>
            <person name="Ali R."/>
            <person name="Wang X."/>
        </authorList>
    </citation>
    <scope>NUCLEOTIDE SEQUENCE [LARGE SCALE GENOMIC DNA]</scope>
    <source>
        <strain evidence="1 2">BG1</strain>
    </source>
</reference>
<dbReference type="EMBL" id="CP043626">
    <property type="protein sequence ID" value="QEY72938.1"/>
    <property type="molecule type" value="Genomic_DNA"/>
</dbReference>
<accession>A0A9X7R512</accession>
<gene>
    <name evidence="1" type="ORF">F1C79_15740</name>
</gene>
<dbReference type="AlphaFoldDB" id="A0A9X7R512"/>
<evidence type="ECO:0000313" key="2">
    <source>
        <dbReference type="Proteomes" id="UP000326659"/>
    </source>
</evidence>
<keyword evidence="2" id="KW-1185">Reference proteome</keyword>
<sequence length="313" mass="35555">MKIFFLGWKAEYERAMIESLKDNFDVRIVQVPGYVRRIYRLFRSLGKRLPVPMPLEWLGRRVNARHGERPGDILVCNEGELLHGINAGIASTFNGHKVLLVRDLVDRQFIDSVRGLFDRVYSFDPEQCSLLDVERLDQFFPFSEAAARQLASSSSSTGTGRTCTFLGRDKGRSATVLAIAEALRKQGCELDFHIVRDKSTQVASPYHVSAIYPYRESLRMTLGADVLVEVNQTGQAGYTLRVLETLFFGKKLLTTNARVKQESFYDPGRFFIWGVDSPDDLPRFLEARPAPVSAETLYRYTPAAMMERLVAER</sequence>
<organism evidence="1 2">
    <name type="scientific">Pseudomonas denitrificans</name>
    <dbReference type="NCBI Taxonomy" id="43306"/>
    <lineage>
        <taxon>Bacteria</taxon>
        <taxon>Pseudomonadati</taxon>
        <taxon>Pseudomonadota</taxon>
        <taxon>Gammaproteobacteria</taxon>
        <taxon>Pseudomonadales</taxon>
        <taxon>Pseudomonadaceae</taxon>
        <taxon>Halopseudomonas</taxon>
    </lineage>
</organism>
<evidence type="ECO:0000313" key="1">
    <source>
        <dbReference type="EMBL" id="QEY72938.1"/>
    </source>
</evidence>
<dbReference type="RefSeq" id="WP_151187951.1">
    <property type="nucleotide sequence ID" value="NZ_CP043626.1"/>
</dbReference>